<dbReference type="Gene3D" id="3.30.428.10">
    <property type="entry name" value="HIT-like"/>
    <property type="match status" value="1"/>
</dbReference>
<evidence type="ECO:0000256" key="2">
    <source>
        <dbReference type="PIRSR" id="PIRSR601310-3"/>
    </source>
</evidence>
<dbReference type="OrthoDB" id="672793at2759"/>
<dbReference type="SUPFAM" id="SSF54197">
    <property type="entry name" value="HIT-like"/>
    <property type="match status" value="1"/>
</dbReference>
<evidence type="ECO:0000259" key="4">
    <source>
        <dbReference type="PROSITE" id="PS51084"/>
    </source>
</evidence>
<feature type="short sequence motif" description="Histidine triad motif" evidence="2 3">
    <location>
        <begin position="104"/>
        <end position="108"/>
    </location>
</feature>
<keyword evidence="6" id="KW-1185">Reference proteome</keyword>
<dbReference type="GO" id="GO:0003824">
    <property type="term" value="F:catalytic activity"/>
    <property type="evidence" value="ECO:0007669"/>
    <property type="project" value="InterPro"/>
</dbReference>
<proteinExistence type="predicted"/>
<evidence type="ECO:0000313" key="6">
    <source>
        <dbReference type="Proteomes" id="UP000275078"/>
    </source>
</evidence>
<dbReference type="PANTHER" id="PTHR46648">
    <property type="entry name" value="HIT FAMILY PROTEIN 1"/>
    <property type="match status" value="1"/>
</dbReference>
<dbReference type="PRINTS" id="PR00332">
    <property type="entry name" value="HISTRIAD"/>
</dbReference>
<sequence>MVNHHSDDDCIFCKIIAGKIPSFKIAETDYTYAFLDIQPLSKGHALLIPKHHGKTLLDVPEEYLADLLPLAKKVAKAVTEEEGTGKEFNVLQNNGPLAHQVVQHVHFHIIPKPNKAEGLGISWPCKDAEMDKLKAFAENVKARI</sequence>
<accession>A0A3N4IK06</accession>
<dbReference type="EMBL" id="ML119659">
    <property type="protein sequence ID" value="RPA84470.1"/>
    <property type="molecule type" value="Genomic_DNA"/>
</dbReference>
<dbReference type="CDD" id="cd01277">
    <property type="entry name" value="HINT_subgroup"/>
    <property type="match status" value="1"/>
</dbReference>
<dbReference type="InterPro" id="IPR011146">
    <property type="entry name" value="HIT-like"/>
</dbReference>
<dbReference type="InterPro" id="IPR001310">
    <property type="entry name" value="Histidine_triad_HIT"/>
</dbReference>
<evidence type="ECO:0000256" key="1">
    <source>
        <dbReference type="PIRSR" id="PIRSR601310-1"/>
    </source>
</evidence>
<dbReference type="PROSITE" id="PS51084">
    <property type="entry name" value="HIT_2"/>
    <property type="match status" value="1"/>
</dbReference>
<name>A0A3N4IK06_ASCIM</name>
<dbReference type="STRING" id="1160509.A0A3N4IK06"/>
<feature type="domain" description="HIT" evidence="4">
    <location>
        <begin position="11"/>
        <end position="119"/>
    </location>
</feature>
<dbReference type="Pfam" id="PF01230">
    <property type="entry name" value="HIT"/>
    <property type="match status" value="1"/>
</dbReference>
<evidence type="ECO:0000256" key="3">
    <source>
        <dbReference type="PROSITE-ProRule" id="PRU00464"/>
    </source>
</evidence>
<dbReference type="AlphaFoldDB" id="A0A3N4IK06"/>
<dbReference type="GO" id="GO:0009117">
    <property type="term" value="P:nucleotide metabolic process"/>
    <property type="evidence" value="ECO:0007669"/>
    <property type="project" value="TreeGrafter"/>
</dbReference>
<dbReference type="InterPro" id="IPR039384">
    <property type="entry name" value="HINT"/>
</dbReference>
<gene>
    <name evidence="5" type="ORF">BJ508DRAFT_412827</name>
</gene>
<dbReference type="Proteomes" id="UP000275078">
    <property type="component" value="Unassembled WGS sequence"/>
</dbReference>
<evidence type="ECO:0000313" key="5">
    <source>
        <dbReference type="EMBL" id="RPA84470.1"/>
    </source>
</evidence>
<protein>
    <submittedName>
        <fullName evidence="5">HIT domain protein</fullName>
    </submittedName>
</protein>
<reference evidence="5 6" key="1">
    <citation type="journal article" date="2018" name="Nat. Ecol. Evol.">
        <title>Pezizomycetes genomes reveal the molecular basis of ectomycorrhizal truffle lifestyle.</title>
        <authorList>
            <person name="Murat C."/>
            <person name="Payen T."/>
            <person name="Noel B."/>
            <person name="Kuo A."/>
            <person name="Morin E."/>
            <person name="Chen J."/>
            <person name="Kohler A."/>
            <person name="Krizsan K."/>
            <person name="Balestrini R."/>
            <person name="Da Silva C."/>
            <person name="Montanini B."/>
            <person name="Hainaut M."/>
            <person name="Levati E."/>
            <person name="Barry K.W."/>
            <person name="Belfiori B."/>
            <person name="Cichocki N."/>
            <person name="Clum A."/>
            <person name="Dockter R.B."/>
            <person name="Fauchery L."/>
            <person name="Guy J."/>
            <person name="Iotti M."/>
            <person name="Le Tacon F."/>
            <person name="Lindquist E.A."/>
            <person name="Lipzen A."/>
            <person name="Malagnac F."/>
            <person name="Mello A."/>
            <person name="Molinier V."/>
            <person name="Miyauchi S."/>
            <person name="Poulain J."/>
            <person name="Riccioni C."/>
            <person name="Rubini A."/>
            <person name="Sitrit Y."/>
            <person name="Splivallo R."/>
            <person name="Traeger S."/>
            <person name="Wang M."/>
            <person name="Zifcakova L."/>
            <person name="Wipf D."/>
            <person name="Zambonelli A."/>
            <person name="Paolocci F."/>
            <person name="Nowrousian M."/>
            <person name="Ottonello S."/>
            <person name="Baldrian P."/>
            <person name="Spatafora J.W."/>
            <person name="Henrissat B."/>
            <person name="Nagy L.G."/>
            <person name="Aury J.M."/>
            <person name="Wincker P."/>
            <person name="Grigoriev I.V."/>
            <person name="Bonfante P."/>
            <person name="Martin F.M."/>
        </authorList>
    </citation>
    <scope>NUCLEOTIDE SEQUENCE [LARGE SCALE GENOMIC DNA]</scope>
    <source>
        <strain evidence="5 6">RN42</strain>
    </source>
</reference>
<organism evidence="5 6">
    <name type="scientific">Ascobolus immersus RN42</name>
    <dbReference type="NCBI Taxonomy" id="1160509"/>
    <lineage>
        <taxon>Eukaryota</taxon>
        <taxon>Fungi</taxon>
        <taxon>Dikarya</taxon>
        <taxon>Ascomycota</taxon>
        <taxon>Pezizomycotina</taxon>
        <taxon>Pezizomycetes</taxon>
        <taxon>Pezizales</taxon>
        <taxon>Ascobolaceae</taxon>
        <taxon>Ascobolus</taxon>
    </lineage>
</organism>
<dbReference type="PANTHER" id="PTHR46648:SF1">
    <property type="entry name" value="ADENOSINE 5'-MONOPHOSPHORAMIDASE HNT1"/>
    <property type="match status" value="1"/>
</dbReference>
<feature type="active site" description="Tele-AMP-histidine intermediate" evidence="1">
    <location>
        <position position="106"/>
    </location>
</feature>
<dbReference type="InterPro" id="IPR036265">
    <property type="entry name" value="HIT-like_sf"/>
</dbReference>
<dbReference type="InterPro" id="IPR019808">
    <property type="entry name" value="Histidine_triad_CS"/>
</dbReference>
<dbReference type="PROSITE" id="PS00892">
    <property type="entry name" value="HIT_1"/>
    <property type="match status" value="1"/>
</dbReference>